<keyword evidence="5 6" id="KW-0067">ATP-binding</keyword>
<evidence type="ECO:0000256" key="6">
    <source>
        <dbReference type="HAMAP-Rule" id="MF_00840"/>
    </source>
</evidence>
<dbReference type="OrthoDB" id="85944at2157"/>
<dbReference type="GO" id="GO:0005524">
    <property type="term" value="F:ATP binding"/>
    <property type="evidence" value="ECO:0007669"/>
    <property type="project" value="UniProtKB-UniRule"/>
</dbReference>
<dbReference type="CDD" id="cd00130">
    <property type="entry name" value="PAS"/>
    <property type="match status" value="2"/>
</dbReference>
<dbReference type="eggNOG" id="arCOG02385">
    <property type="taxonomic scope" value="Archaea"/>
</dbReference>
<dbReference type="InterPro" id="IPR001789">
    <property type="entry name" value="Sig_transdc_resp-reg_receiver"/>
</dbReference>
<dbReference type="eggNOG" id="arCOG02348">
    <property type="taxonomic scope" value="Archaea"/>
</dbReference>
<dbReference type="GO" id="GO:0006355">
    <property type="term" value="P:regulation of DNA-templated transcription"/>
    <property type="evidence" value="ECO:0007669"/>
    <property type="project" value="InterPro"/>
</dbReference>
<comment type="cofactor">
    <cofactor evidence="6">
        <name>Mn(2+)</name>
        <dbReference type="ChEBI" id="CHEBI:29035"/>
    </cofactor>
</comment>
<dbReference type="GO" id="GO:0030145">
    <property type="term" value="F:manganese ion binding"/>
    <property type="evidence" value="ECO:0007669"/>
    <property type="project" value="UniProtKB-UniRule"/>
</dbReference>
<dbReference type="InterPro" id="IPR000014">
    <property type="entry name" value="PAS"/>
</dbReference>
<reference evidence="12 13" key="2">
    <citation type="journal article" date="2014" name="Genome Announc.">
        <title>Complete Genome Sequence of Methanoregula formicica SMSPT, a Mesophilic Hydrogenotrophic Methanogen Isolated from a Methanogenic Upflow Anaerobic Sludge Blanket Reactor.</title>
        <authorList>
            <person name="Yamamoto K."/>
            <person name="Tamaki H."/>
            <person name="Cadillo-Quiroz H."/>
            <person name="Imachi H."/>
            <person name="Kyrpides N."/>
            <person name="Woyke T."/>
            <person name="Goodwin L."/>
            <person name="Zinder S.H."/>
            <person name="Kamagata Y."/>
            <person name="Liu W.T."/>
        </authorList>
    </citation>
    <scope>NUCLEOTIDE SEQUENCE [LARGE SCALE GENOMIC DNA]</scope>
    <source>
        <strain evidence="13">DSM 22288 / NBRC 105244 / SMSP</strain>
    </source>
</reference>
<dbReference type="PROSITE" id="PS50110">
    <property type="entry name" value="RESPONSE_REGULATORY"/>
    <property type="match status" value="1"/>
</dbReference>
<evidence type="ECO:0000313" key="12">
    <source>
        <dbReference type="EMBL" id="AGB02644.1"/>
    </source>
</evidence>
<dbReference type="Gene3D" id="3.30.450.20">
    <property type="entry name" value="PAS domain"/>
    <property type="match status" value="2"/>
</dbReference>
<organism evidence="12 13">
    <name type="scientific">Methanoregula formicica (strain DSM 22288 / NBRC 105244 / SMSP)</name>
    <dbReference type="NCBI Taxonomy" id="593750"/>
    <lineage>
        <taxon>Archaea</taxon>
        <taxon>Methanobacteriati</taxon>
        <taxon>Methanobacteriota</taxon>
        <taxon>Stenosarchaea group</taxon>
        <taxon>Methanomicrobia</taxon>
        <taxon>Methanomicrobiales</taxon>
        <taxon>Methanoregulaceae</taxon>
        <taxon>Methanoregula</taxon>
    </lineage>
</organism>
<evidence type="ECO:0000259" key="10">
    <source>
        <dbReference type="PROSITE" id="PS50113"/>
    </source>
</evidence>
<dbReference type="RefSeq" id="WP_015285607.1">
    <property type="nucleotide sequence ID" value="NC_019943.1"/>
</dbReference>
<dbReference type="PROSITE" id="PS50113">
    <property type="entry name" value="PAC"/>
    <property type="match status" value="1"/>
</dbReference>
<dbReference type="PANTHER" id="PTHR34185">
    <property type="entry name" value="DIADENYLATE CYCLASE"/>
    <property type="match status" value="1"/>
</dbReference>
<dbReference type="PROSITE" id="PS51794">
    <property type="entry name" value="DAC"/>
    <property type="match status" value="1"/>
</dbReference>
<dbReference type="InterPro" id="IPR000700">
    <property type="entry name" value="PAS-assoc_C"/>
</dbReference>
<dbReference type="Pfam" id="PF00072">
    <property type="entry name" value="Response_reg"/>
    <property type="match status" value="1"/>
</dbReference>
<dbReference type="GO" id="GO:0106408">
    <property type="term" value="F:diadenylate cyclase activity"/>
    <property type="evidence" value="ECO:0007669"/>
    <property type="project" value="UniProtKB-EC"/>
</dbReference>
<dbReference type="HAMAP" id="MF_00840">
    <property type="entry name" value="DacZ"/>
    <property type="match status" value="1"/>
</dbReference>
<evidence type="ECO:0000256" key="3">
    <source>
        <dbReference type="ARBA" id="ARBA00022695"/>
    </source>
</evidence>
<evidence type="ECO:0000256" key="7">
    <source>
        <dbReference type="PROSITE-ProRule" id="PRU00169"/>
    </source>
</evidence>
<feature type="domain" description="PAS" evidence="9">
    <location>
        <begin position="268"/>
        <end position="325"/>
    </location>
</feature>
<dbReference type="eggNOG" id="arCOG04453">
    <property type="taxonomic scope" value="Archaea"/>
</dbReference>
<keyword evidence="3 6" id="KW-0548">Nucleotidyltransferase</keyword>
<keyword evidence="13" id="KW-1185">Reference proteome</keyword>
<comment type="catalytic activity">
    <reaction evidence="1 6">
        <text>2 ATP = 3',3'-c-di-AMP + 2 diphosphate</text>
        <dbReference type="Rhea" id="RHEA:35655"/>
        <dbReference type="ChEBI" id="CHEBI:30616"/>
        <dbReference type="ChEBI" id="CHEBI:33019"/>
        <dbReference type="ChEBI" id="CHEBI:71500"/>
        <dbReference type="EC" id="2.7.7.85"/>
    </reaction>
</comment>
<feature type="domain" description="DAC" evidence="11">
    <location>
        <begin position="406"/>
        <end position="560"/>
    </location>
</feature>
<dbReference type="InterPro" id="IPR035965">
    <property type="entry name" value="PAS-like_dom_sf"/>
</dbReference>
<feature type="domain" description="PAC" evidence="10">
    <location>
        <begin position="342"/>
        <end position="397"/>
    </location>
</feature>
<gene>
    <name evidence="6" type="primary">dacZ</name>
    <name evidence="12" type="ordered locus">Metfor_1614</name>
</gene>
<dbReference type="InterPro" id="IPR013767">
    <property type="entry name" value="PAS_fold"/>
</dbReference>
<evidence type="ECO:0000259" key="11">
    <source>
        <dbReference type="PROSITE" id="PS51794"/>
    </source>
</evidence>
<comment type="function">
    <text evidence="6">Diadenylate cyclase that catalyzes the condensation of 2 ATP molecules into cyclic di-AMP (c-di-AMP). c-di-AMP is a second messenger for intracellular signal transduction involved in the control of important regulatory processes such as osmoregulation.</text>
</comment>
<dbReference type="SMART" id="SM00091">
    <property type="entry name" value="PAS"/>
    <property type="match status" value="2"/>
</dbReference>
<evidence type="ECO:0000259" key="8">
    <source>
        <dbReference type="PROSITE" id="PS50110"/>
    </source>
</evidence>
<dbReference type="InterPro" id="IPR036888">
    <property type="entry name" value="DNA_integrity_DisA_N_sf"/>
</dbReference>
<evidence type="ECO:0000313" key="13">
    <source>
        <dbReference type="Proteomes" id="UP000010824"/>
    </source>
</evidence>
<dbReference type="Pfam" id="PF13426">
    <property type="entry name" value="PAS_9"/>
    <property type="match status" value="1"/>
</dbReference>
<dbReference type="InterPro" id="IPR001610">
    <property type="entry name" value="PAC"/>
</dbReference>
<dbReference type="Gene3D" id="3.40.50.2300">
    <property type="match status" value="1"/>
</dbReference>
<keyword evidence="4 6" id="KW-0547">Nucleotide-binding</keyword>
<keyword evidence="2 6" id="KW-0808">Transferase</keyword>
<dbReference type="STRING" id="593750.Metfor_1614"/>
<dbReference type="AlphaFoldDB" id="L0HHU5"/>
<dbReference type="Pfam" id="PF02457">
    <property type="entry name" value="DAC"/>
    <property type="match status" value="1"/>
</dbReference>
<evidence type="ECO:0000256" key="2">
    <source>
        <dbReference type="ARBA" id="ARBA00022679"/>
    </source>
</evidence>
<dbReference type="PROSITE" id="PS50112">
    <property type="entry name" value="PAS"/>
    <property type="match status" value="1"/>
</dbReference>
<dbReference type="GO" id="GO:0004016">
    <property type="term" value="F:adenylate cyclase activity"/>
    <property type="evidence" value="ECO:0007669"/>
    <property type="project" value="UniProtKB-UniRule"/>
</dbReference>
<dbReference type="SUPFAM" id="SSF143597">
    <property type="entry name" value="YojJ-like"/>
    <property type="match status" value="1"/>
</dbReference>
<comment type="caution">
    <text evidence="7">Lacks conserved residue(s) required for the propagation of feature annotation.</text>
</comment>
<name>L0HHU5_METFS</name>
<evidence type="ECO:0000256" key="4">
    <source>
        <dbReference type="ARBA" id="ARBA00022741"/>
    </source>
</evidence>
<dbReference type="InterPro" id="IPR003390">
    <property type="entry name" value="DNA_integrity_scan_DisA_N"/>
</dbReference>
<dbReference type="InParanoid" id="L0HHU5"/>
<dbReference type="PANTHER" id="PTHR34185:SF1">
    <property type="entry name" value="DIADENYLATE CYCLASE"/>
    <property type="match status" value="1"/>
</dbReference>
<dbReference type="Proteomes" id="UP000010824">
    <property type="component" value="Chromosome"/>
</dbReference>
<comment type="similarity">
    <text evidence="6">Belongs to the adenylate cyclase family. DacZ subfamily.</text>
</comment>
<keyword evidence="6" id="KW-0464">Manganese</keyword>
<evidence type="ECO:0000259" key="9">
    <source>
        <dbReference type="PROSITE" id="PS50112"/>
    </source>
</evidence>
<proteinExistence type="inferred from homology"/>
<dbReference type="SUPFAM" id="SSF55785">
    <property type="entry name" value="PYP-like sensor domain (PAS domain)"/>
    <property type="match status" value="2"/>
</dbReference>
<dbReference type="KEGG" id="mfo:Metfor_1614"/>
<feature type="domain" description="Response regulatory" evidence="8">
    <location>
        <begin position="3"/>
        <end position="125"/>
    </location>
</feature>
<dbReference type="HOGENOM" id="CLU_504006_0_0_2"/>
<dbReference type="InterPro" id="IPR014499">
    <property type="entry name" value="DAC_DacZ"/>
</dbReference>
<dbReference type="GO" id="GO:0000160">
    <property type="term" value="P:phosphorelay signal transduction system"/>
    <property type="evidence" value="ECO:0007669"/>
    <property type="project" value="InterPro"/>
</dbReference>
<accession>L0HHU5</accession>
<reference evidence="13" key="1">
    <citation type="submission" date="2011-12" db="EMBL/GenBank/DDBJ databases">
        <title>Complete sequence of Methanoregula formicicum SMSP.</title>
        <authorList>
            <person name="Lucas S."/>
            <person name="Han J."/>
            <person name="Lapidus A."/>
            <person name="Cheng J.-F."/>
            <person name="Goodwin L."/>
            <person name="Pitluck S."/>
            <person name="Peters L."/>
            <person name="Ovchinnikova G."/>
            <person name="Teshima H."/>
            <person name="Detter J.C."/>
            <person name="Han C."/>
            <person name="Tapia R."/>
            <person name="Land M."/>
            <person name="Hauser L."/>
            <person name="Kyrpides N."/>
            <person name="Ivanova N."/>
            <person name="Pagani I."/>
            <person name="Imachi H."/>
            <person name="Tamaki H."/>
            <person name="Sekiguchi Y."/>
            <person name="Kamagata Y."/>
            <person name="Cadillo-Quiroz H."/>
            <person name="Zinder S."/>
            <person name="Liu W.-T."/>
            <person name="Woyke T."/>
        </authorList>
    </citation>
    <scope>NUCLEOTIDE SEQUENCE [LARGE SCALE GENOMIC DNA]</scope>
    <source>
        <strain evidence="13">DSM 22288 / NBRC 105244 / SMSP</strain>
    </source>
</reference>
<dbReference type="NCBIfam" id="TIGR00229">
    <property type="entry name" value="sensory_box"/>
    <property type="match status" value="2"/>
</dbReference>
<dbReference type="GeneID" id="14308003"/>
<dbReference type="EMBL" id="CP003167">
    <property type="protein sequence ID" value="AGB02644.1"/>
    <property type="molecule type" value="Genomic_DNA"/>
</dbReference>
<dbReference type="SMART" id="SM00086">
    <property type="entry name" value="PAC"/>
    <property type="match status" value="2"/>
</dbReference>
<evidence type="ECO:0000256" key="1">
    <source>
        <dbReference type="ARBA" id="ARBA00000877"/>
    </source>
</evidence>
<dbReference type="SUPFAM" id="SSF52172">
    <property type="entry name" value="CheY-like"/>
    <property type="match status" value="1"/>
</dbReference>
<protein>
    <recommendedName>
        <fullName evidence="6">Diadenylate cyclase</fullName>
        <shortName evidence="6">DAC</shortName>
        <ecNumber evidence="6">2.7.7.85</ecNumber>
    </recommendedName>
    <alternativeName>
        <fullName evidence="6">Cyclic-di-AMP synthase</fullName>
        <shortName evidence="6">c-di-AMP synthase</shortName>
    </alternativeName>
</protein>
<sequence length="560" mass="62538">MISILFVDDNTDLFTRIRTFLEKTGDIRIEQAHSIKQATEKLRGRMYDVIISYEQLPEVNGIEFVPDMNGIDFLKYLKSQGNSTPIILLGRRGPNKISLGEVSNATEITLPSTGDLRPQLMEMVTLIKQTMLRRKAEREQKAQTEQLATILSATPLGIFQIRNGIIEWVNRPFVTMLGTDEGALIGKELRTLIRTTEEFDQLAREFQIRKDPEGLAHADCRLVRRDGKTIPCHIQAQALDPQDIVRGGTFVVTDNTEKQKLTDALRESEAKYREVQTNSQSIIIRMDIQGTITFFNTYALTFFDYSAEDVIGKNVVGTIVAEKSRVQHGLSMMASDIGFNAEGYAVNINENIRRNGDRVWIAWINKAIRDEQERLIEILCIGHDITDRKRGSGEVRISTDTWKDMVVADTDIKEEVFDAVFHICTEITIEGREGKPVGTTFLIGDTKNVLEKSRQIILNPFEGHKPELRMVTNPGLNENIKALAQLDGAFVITGDGFIEAVGRYITVDSSNVSLPPGMGTRHNSVAAITAVTNAVGIVVSQSGGGITVFREGRILKKITL</sequence>
<dbReference type="InterPro" id="IPR011006">
    <property type="entry name" value="CheY-like_superfamily"/>
</dbReference>
<evidence type="ECO:0000256" key="5">
    <source>
        <dbReference type="ARBA" id="ARBA00022840"/>
    </source>
</evidence>
<dbReference type="EC" id="2.7.7.85" evidence="6"/>
<dbReference type="Gene3D" id="3.40.1700.10">
    <property type="entry name" value="DNA integrity scanning protein, DisA, N-terminal domain"/>
    <property type="match status" value="1"/>
</dbReference>
<dbReference type="Pfam" id="PF00989">
    <property type="entry name" value="PAS"/>
    <property type="match status" value="1"/>
</dbReference>
<dbReference type="InterPro" id="IPR050338">
    <property type="entry name" value="DisA"/>
</dbReference>